<gene>
    <name evidence="2" type="ORF">CW751_05675</name>
</gene>
<protein>
    <recommendedName>
        <fullName evidence="1">mRNA interferase</fullName>
        <ecNumber evidence="1">3.1.-.-</ecNumber>
    </recommendedName>
</protein>
<dbReference type="GO" id="GO:0016075">
    <property type="term" value="P:rRNA catabolic process"/>
    <property type="evidence" value="ECO:0007669"/>
    <property type="project" value="TreeGrafter"/>
</dbReference>
<dbReference type="GO" id="GO:0003677">
    <property type="term" value="F:DNA binding"/>
    <property type="evidence" value="ECO:0007669"/>
    <property type="project" value="InterPro"/>
</dbReference>
<dbReference type="InterPro" id="IPR011067">
    <property type="entry name" value="Plasmid_toxin/cell-grow_inhib"/>
</dbReference>
<keyword evidence="2" id="KW-0251">Elongation factor</keyword>
<dbReference type="SUPFAM" id="SSF50118">
    <property type="entry name" value="Cell growth inhibitor/plasmid maintenance toxic component"/>
    <property type="match status" value="1"/>
</dbReference>
<organism evidence="2 3">
    <name type="scientific">Brumimicrobium salinarum</name>
    <dbReference type="NCBI Taxonomy" id="2058658"/>
    <lineage>
        <taxon>Bacteria</taxon>
        <taxon>Pseudomonadati</taxon>
        <taxon>Bacteroidota</taxon>
        <taxon>Flavobacteriia</taxon>
        <taxon>Flavobacteriales</taxon>
        <taxon>Crocinitomicaceae</taxon>
        <taxon>Brumimicrobium</taxon>
    </lineage>
</organism>
<dbReference type="Proteomes" id="UP000236654">
    <property type="component" value="Unassembled WGS sequence"/>
</dbReference>
<comment type="function">
    <text evidence="1">Toxic component of a type II toxin-antitoxin (TA) system.</text>
</comment>
<sequence>MKQRDIWLTDLDPTKGSEQAEIRPVVIISGDLMNKHLNVVITCPLTTKIKNYQGNVVLLPDDKNQLKQTSEILTFHLRSMSKDRLLKKVGVISNEELQQIKNCLDDILRY</sequence>
<dbReference type="GO" id="GO:0004521">
    <property type="term" value="F:RNA endonuclease activity"/>
    <property type="evidence" value="ECO:0007669"/>
    <property type="project" value="TreeGrafter"/>
</dbReference>
<keyword evidence="1" id="KW-0540">Nuclease</keyword>
<dbReference type="Pfam" id="PF02452">
    <property type="entry name" value="PemK_toxin"/>
    <property type="match status" value="1"/>
</dbReference>
<evidence type="ECO:0000256" key="1">
    <source>
        <dbReference type="PIRNR" id="PIRNR033490"/>
    </source>
</evidence>
<keyword evidence="1" id="KW-0255">Endonuclease</keyword>
<evidence type="ECO:0000313" key="3">
    <source>
        <dbReference type="Proteomes" id="UP000236654"/>
    </source>
</evidence>
<comment type="caution">
    <text evidence="2">The sequence shown here is derived from an EMBL/GenBank/DDBJ whole genome shotgun (WGS) entry which is preliminary data.</text>
</comment>
<proteinExistence type="inferred from homology"/>
<dbReference type="PANTHER" id="PTHR33988">
    <property type="entry name" value="ENDORIBONUCLEASE MAZF-RELATED"/>
    <property type="match status" value="1"/>
</dbReference>
<dbReference type="GO" id="GO:0006402">
    <property type="term" value="P:mRNA catabolic process"/>
    <property type="evidence" value="ECO:0007669"/>
    <property type="project" value="TreeGrafter"/>
</dbReference>
<dbReference type="AlphaFoldDB" id="A0A2I0R3W3"/>
<comment type="similarity">
    <text evidence="1">Belongs to the PemK/MazF family.</text>
</comment>
<name>A0A2I0R3W3_9FLAO</name>
<dbReference type="OrthoDB" id="9808744at2"/>
<keyword evidence="3" id="KW-1185">Reference proteome</keyword>
<dbReference type="GO" id="GO:0016787">
    <property type="term" value="F:hydrolase activity"/>
    <property type="evidence" value="ECO:0007669"/>
    <property type="project" value="UniProtKB-KW"/>
</dbReference>
<keyword evidence="1" id="KW-0378">Hydrolase</keyword>
<dbReference type="InterPro" id="IPR003477">
    <property type="entry name" value="PemK-like"/>
</dbReference>
<reference evidence="2 3" key="1">
    <citation type="submission" date="2017-12" db="EMBL/GenBank/DDBJ databases">
        <title>The draft genome sequence of Brumimicrobium saltpan LHR20.</title>
        <authorList>
            <person name="Do Z.-J."/>
            <person name="Luo H.-R."/>
        </authorList>
    </citation>
    <scope>NUCLEOTIDE SEQUENCE [LARGE SCALE GENOMIC DNA]</scope>
    <source>
        <strain evidence="2 3">LHR20</strain>
    </source>
</reference>
<dbReference type="EC" id="3.1.-.-" evidence="1"/>
<dbReference type="Gene3D" id="2.30.30.110">
    <property type="match status" value="1"/>
</dbReference>
<dbReference type="GO" id="GO:0003746">
    <property type="term" value="F:translation elongation factor activity"/>
    <property type="evidence" value="ECO:0007669"/>
    <property type="project" value="UniProtKB-KW"/>
</dbReference>
<evidence type="ECO:0000313" key="2">
    <source>
        <dbReference type="EMBL" id="PKR81262.1"/>
    </source>
</evidence>
<keyword evidence="2" id="KW-0648">Protein biosynthesis</keyword>
<dbReference type="PIRSF" id="PIRSF033490">
    <property type="entry name" value="MazF"/>
    <property type="match status" value="1"/>
</dbReference>
<dbReference type="EMBL" id="PJNI01000005">
    <property type="protein sequence ID" value="PKR81262.1"/>
    <property type="molecule type" value="Genomic_DNA"/>
</dbReference>
<accession>A0A2I0R3W3</accession>